<sequence>MSTERSLRTMMSLAGRVALVTGGAGHIGRALANGLAELGANIALVDIDASAGTEAAAKLTESWSVSAEAFACDFEQAAAVQDLPRRVREKFGRIDVIVNCAAFVGTSGLQGWAVPFAQQSDTTWRRALEVNLTAPFILVQAAAEDLAASGHGSVINISSIYGLAGPDWRLYEGTALGNPAAYAASKGGLLQMTRWLATTMAPRVRVNAVAPGGVFRATPEPFLSRYVARTPLARMAREDDMKGAVAYLASDLSAYVTGQCIAVDGGWTAW</sequence>
<dbReference type="OrthoDB" id="9803333at2"/>
<accession>A0A508TR21</accession>
<dbReference type="Pfam" id="PF13561">
    <property type="entry name" value="adh_short_C2"/>
    <property type="match status" value="1"/>
</dbReference>
<dbReference type="Gene3D" id="3.40.50.720">
    <property type="entry name" value="NAD(P)-binding Rossmann-like Domain"/>
    <property type="match status" value="1"/>
</dbReference>
<evidence type="ECO:0000256" key="2">
    <source>
        <dbReference type="ARBA" id="ARBA00023002"/>
    </source>
</evidence>
<evidence type="ECO:0000313" key="4">
    <source>
        <dbReference type="Proteomes" id="UP000328092"/>
    </source>
</evidence>
<dbReference type="GO" id="GO:0016616">
    <property type="term" value="F:oxidoreductase activity, acting on the CH-OH group of donors, NAD or NADP as acceptor"/>
    <property type="evidence" value="ECO:0007669"/>
    <property type="project" value="TreeGrafter"/>
</dbReference>
<dbReference type="RefSeq" id="WP_139863258.1">
    <property type="nucleotide sequence ID" value="NZ_CAADFC020000028.1"/>
</dbReference>
<keyword evidence="2 3" id="KW-0560">Oxidoreductase</keyword>
<dbReference type="PANTHER" id="PTHR42760:SF133">
    <property type="entry name" value="3-OXOACYL-[ACYL-CARRIER-PROTEIN] REDUCTASE"/>
    <property type="match status" value="1"/>
</dbReference>
<dbReference type="SUPFAM" id="SSF51735">
    <property type="entry name" value="NAD(P)-binding Rossmann-fold domains"/>
    <property type="match status" value="1"/>
</dbReference>
<dbReference type="FunFam" id="3.40.50.720:FF:000084">
    <property type="entry name" value="Short-chain dehydrogenase reductase"/>
    <property type="match status" value="1"/>
</dbReference>
<dbReference type="PRINTS" id="PR00080">
    <property type="entry name" value="SDRFAMILY"/>
</dbReference>
<evidence type="ECO:0000256" key="1">
    <source>
        <dbReference type="ARBA" id="ARBA00006484"/>
    </source>
</evidence>
<name>A0A508TR21_9BRAD</name>
<keyword evidence="4" id="KW-1185">Reference proteome</keyword>
<protein>
    <submittedName>
        <fullName evidence="3">Dihydroanticapsin 7-dehydrogenase</fullName>
        <ecNumber evidence="3">1.1.1.385</ecNumber>
    </submittedName>
</protein>
<dbReference type="Proteomes" id="UP000328092">
    <property type="component" value="Unassembled WGS sequence"/>
</dbReference>
<dbReference type="EMBL" id="CAADFC020000028">
    <property type="protein sequence ID" value="VIO76743.1"/>
    <property type="molecule type" value="Genomic_DNA"/>
</dbReference>
<comment type="similarity">
    <text evidence="1">Belongs to the short-chain dehydrogenases/reductases (SDR) family.</text>
</comment>
<dbReference type="InterPro" id="IPR002347">
    <property type="entry name" value="SDR_fam"/>
</dbReference>
<proteinExistence type="inferred from homology"/>
<organism evidence="3 4">
    <name type="scientific">Bradyrhizobium ivorense</name>
    <dbReference type="NCBI Taxonomy" id="2511166"/>
    <lineage>
        <taxon>Bacteria</taxon>
        <taxon>Pseudomonadati</taxon>
        <taxon>Pseudomonadota</taxon>
        <taxon>Alphaproteobacteria</taxon>
        <taxon>Hyphomicrobiales</taxon>
        <taxon>Nitrobacteraceae</taxon>
        <taxon>Bradyrhizobium</taxon>
    </lineage>
</organism>
<evidence type="ECO:0000313" key="3">
    <source>
        <dbReference type="EMBL" id="VIO76743.1"/>
    </source>
</evidence>
<dbReference type="InterPro" id="IPR036291">
    <property type="entry name" value="NAD(P)-bd_dom_sf"/>
</dbReference>
<comment type="caution">
    <text evidence="3">The sequence shown here is derived from an EMBL/GenBank/DDBJ whole genome shotgun (WGS) entry which is preliminary data.</text>
</comment>
<dbReference type="AlphaFoldDB" id="A0A508TR21"/>
<reference evidence="3" key="1">
    <citation type="submission" date="2019-02" db="EMBL/GenBank/DDBJ databases">
        <authorList>
            <person name="Pothier F.J."/>
        </authorList>
    </citation>
    <scope>NUCLEOTIDE SEQUENCE</scope>
    <source>
        <strain evidence="3">CI-1B</strain>
    </source>
</reference>
<gene>
    <name evidence="3" type="primary">bacC_4</name>
    <name evidence="3" type="ORF">CI1B_66250</name>
</gene>
<dbReference type="EC" id="1.1.1.385" evidence="3"/>
<dbReference type="PANTHER" id="PTHR42760">
    <property type="entry name" value="SHORT-CHAIN DEHYDROGENASES/REDUCTASES FAMILY MEMBER"/>
    <property type="match status" value="1"/>
</dbReference>
<dbReference type="PRINTS" id="PR00081">
    <property type="entry name" value="GDHRDH"/>
</dbReference>